<dbReference type="AlphaFoldDB" id="A0A0E0BDL8"/>
<dbReference type="Gramene" id="OGLUM10G18280.1">
    <property type="protein sequence ID" value="OGLUM10G18280.1"/>
    <property type="gene ID" value="OGLUM10G18280"/>
</dbReference>
<protein>
    <submittedName>
        <fullName evidence="2">Uncharacterized protein</fullName>
    </submittedName>
</protein>
<dbReference type="Proteomes" id="UP000026961">
    <property type="component" value="Chromosome 10"/>
</dbReference>
<keyword evidence="3" id="KW-1185">Reference proteome</keyword>
<reference evidence="2" key="2">
    <citation type="submission" date="2018-05" db="EMBL/GenBank/DDBJ databases">
        <title>OgluRS3 (Oryza glumaepatula Reference Sequence Version 3).</title>
        <authorList>
            <person name="Zhang J."/>
            <person name="Kudrna D."/>
            <person name="Lee S."/>
            <person name="Talag J."/>
            <person name="Welchert J."/>
            <person name="Wing R.A."/>
        </authorList>
    </citation>
    <scope>NUCLEOTIDE SEQUENCE [LARGE SCALE GENOMIC DNA]</scope>
</reference>
<dbReference type="EnsemblPlants" id="OGLUM10G18280.1">
    <property type="protein sequence ID" value="OGLUM10G18280.1"/>
    <property type="gene ID" value="OGLUM10G18280"/>
</dbReference>
<evidence type="ECO:0000313" key="3">
    <source>
        <dbReference type="Proteomes" id="UP000026961"/>
    </source>
</evidence>
<evidence type="ECO:0000313" key="2">
    <source>
        <dbReference type="EnsemblPlants" id="OGLUM10G18280.1"/>
    </source>
</evidence>
<reference evidence="2" key="1">
    <citation type="submission" date="2015-04" db="UniProtKB">
        <authorList>
            <consortium name="EnsemblPlants"/>
        </authorList>
    </citation>
    <scope>IDENTIFICATION</scope>
</reference>
<name>A0A0E0BDL8_9ORYZ</name>
<proteinExistence type="predicted"/>
<sequence>MRAAAAAAATTASASHQPPSPVRTLAVCGGGAATRRHRIRCVRSHHCASRTPAGLVPLARRNPSRRGERGCYEATPWRLRAFWWRRRAPRALRLSRF</sequence>
<feature type="region of interest" description="Disordered" evidence="1">
    <location>
        <begin position="1"/>
        <end position="22"/>
    </location>
</feature>
<feature type="compositionally biased region" description="Low complexity" evidence="1">
    <location>
        <begin position="1"/>
        <end position="15"/>
    </location>
</feature>
<dbReference type="HOGENOM" id="CLU_2350155_0_0_1"/>
<organism evidence="2">
    <name type="scientific">Oryza glumipatula</name>
    <dbReference type="NCBI Taxonomy" id="40148"/>
    <lineage>
        <taxon>Eukaryota</taxon>
        <taxon>Viridiplantae</taxon>
        <taxon>Streptophyta</taxon>
        <taxon>Embryophyta</taxon>
        <taxon>Tracheophyta</taxon>
        <taxon>Spermatophyta</taxon>
        <taxon>Magnoliopsida</taxon>
        <taxon>Liliopsida</taxon>
        <taxon>Poales</taxon>
        <taxon>Poaceae</taxon>
        <taxon>BOP clade</taxon>
        <taxon>Oryzoideae</taxon>
        <taxon>Oryzeae</taxon>
        <taxon>Oryzinae</taxon>
        <taxon>Oryza</taxon>
    </lineage>
</organism>
<accession>A0A0E0BDL8</accession>
<evidence type="ECO:0000256" key="1">
    <source>
        <dbReference type="SAM" id="MobiDB-lite"/>
    </source>
</evidence>